<gene>
    <name evidence="8" type="ORF">ATL39_2546</name>
</gene>
<dbReference type="OrthoDB" id="2388015at2"/>
<dbReference type="Pfam" id="PF01545">
    <property type="entry name" value="Cation_efflux"/>
    <property type="match status" value="1"/>
</dbReference>
<evidence type="ECO:0000256" key="1">
    <source>
        <dbReference type="ARBA" id="ARBA00004141"/>
    </source>
</evidence>
<evidence type="ECO:0000256" key="5">
    <source>
        <dbReference type="ARBA" id="ARBA00023136"/>
    </source>
</evidence>
<keyword evidence="5 6" id="KW-0472">Membrane</keyword>
<keyword evidence="3 6" id="KW-0812">Transmembrane</keyword>
<feature type="transmembrane region" description="Helical" evidence="6">
    <location>
        <begin position="178"/>
        <end position="195"/>
    </location>
</feature>
<feature type="transmembrane region" description="Helical" evidence="6">
    <location>
        <begin position="7"/>
        <end position="28"/>
    </location>
</feature>
<evidence type="ECO:0000313" key="9">
    <source>
        <dbReference type="Proteomes" id="UP000285120"/>
    </source>
</evidence>
<evidence type="ECO:0000256" key="2">
    <source>
        <dbReference type="ARBA" id="ARBA00022448"/>
    </source>
</evidence>
<dbReference type="Proteomes" id="UP000285120">
    <property type="component" value="Unassembled WGS sequence"/>
</dbReference>
<dbReference type="PANTHER" id="PTHR43840:SF15">
    <property type="entry name" value="MITOCHONDRIAL METAL TRANSPORTER 1-RELATED"/>
    <property type="match status" value="1"/>
</dbReference>
<dbReference type="SUPFAM" id="SSF161111">
    <property type="entry name" value="Cation efflux protein transmembrane domain-like"/>
    <property type="match status" value="1"/>
</dbReference>
<feature type="transmembrane region" description="Helical" evidence="6">
    <location>
        <begin position="79"/>
        <end position="102"/>
    </location>
</feature>
<feature type="transmembrane region" description="Helical" evidence="6">
    <location>
        <begin position="150"/>
        <end position="172"/>
    </location>
</feature>
<dbReference type="AlphaFoldDB" id="A0A419UZP5"/>
<dbReference type="Gene3D" id="1.20.1510.10">
    <property type="entry name" value="Cation efflux protein transmembrane domain"/>
    <property type="match status" value="1"/>
</dbReference>
<dbReference type="InterPro" id="IPR058533">
    <property type="entry name" value="Cation_efflux_TM"/>
</dbReference>
<evidence type="ECO:0000256" key="4">
    <source>
        <dbReference type="ARBA" id="ARBA00022989"/>
    </source>
</evidence>
<dbReference type="GO" id="GO:0015093">
    <property type="term" value="F:ferrous iron transmembrane transporter activity"/>
    <property type="evidence" value="ECO:0007669"/>
    <property type="project" value="TreeGrafter"/>
</dbReference>
<proteinExistence type="predicted"/>
<comment type="subcellular location">
    <subcellularLocation>
        <location evidence="1">Membrane</location>
        <topology evidence="1">Multi-pass membrane protein</topology>
    </subcellularLocation>
</comment>
<evidence type="ECO:0000313" key="8">
    <source>
        <dbReference type="EMBL" id="RKD71152.1"/>
    </source>
</evidence>
<feature type="transmembrane region" description="Helical" evidence="6">
    <location>
        <begin position="40"/>
        <end position="58"/>
    </location>
</feature>
<dbReference type="GO" id="GO:0006882">
    <property type="term" value="P:intracellular zinc ion homeostasis"/>
    <property type="evidence" value="ECO:0007669"/>
    <property type="project" value="TreeGrafter"/>
</dbReference>
<accession>A0A419UZP5</accession>
<dbReference type="PANTHER" id="PTHR43840">
    <property type="entry name" value="MITOCHONDRIAL METAL TRANSPORTER 1-RELATED"/>
    <property type="match status" value="1"/>
</dbReference>
<name>A0A419UZP5_9BACL</name>
<protein>
    <submittedName>
        <fullName evidence="8">Cation diffusion facilitator family transporter</fullName>
    </submittedName>
</protein>
<keyword evidence="4 6" id="KW-1133">Transmembrane helix</keyword>
<organism evidence="8 9">
    <name type="scientific">Sinobaca qinghaiensis</name>
    <dbReference type="NCBI Taxonomy" id="342944"/>
    <lineage>
        <taxon>Bacteria</taxon>
        <taxon>Bacillati</taxon>
        <taxon>Bacillota</taxon>
        <taxon>Bacilli</taxon>
        <taxon>Bacillales</taxon>
        <taxon>Sporolactobacillaceae</taxon>
        <taxon>Sinobaca</taxon>
    </lineage>
</organism>
<evidence type="ECO:0000256" key="6">
    <source>
        <dbReference type="SAM" id="Phobius"/>
    </source>
</evidence>
<comment type="caution">
    <text evidence="8">The sequence shown here is derived from an EMBL/GenBank/DDBJ whole genome shotgun (WGS) entry which is preliminary data.</text>
</comment>
<keyword evidence="2" id="KW-0813">Transport</keyword>
<dbReference type="GO" id="GO:0015086">
    <property type="term" value="F:cadmium ion transmembrane transporter activity"/>
    <property type="evidence" value="ECO:0007669"/>
    <property type="project" value="TreeGrafter"/>
</dbReference>
<dbReference type="EMBL" id="RAPK01000010">
    <property type="protein sequence ID" value="RKD71152.1"/>
    <property type="molecule type" value="Genomic_DNA"/>
</dbReference>
<dbReference type="RefSeq" id="WP_120193707.1">
    <property type="nucleotide sequence ID" value="NZ_RAPK01000010.1"/>
</dbReference>
<sequence length="301" mass="33515">MKFKESTLLGLSVSGALLFSIMGIIWGIAASSQMILFDGLYSFISLGLSGMSISAYYFMKKENLKQFQYGKESIEPLIVSFKALIITLLCIGAAVSSIYTLWHGGRDIALGSALVYAVVSTILCGGVYGVIRSRKAEENSSFLQAESAQWLMDTLLSAGVLGGFMFAFLLQAAGFHAVLPYVDPFMVLIISVYFLKMPYRLLRSNGRELIRMVPAPATAALIYSRAEDLLIKYKMQDMIVRTTKVGKTLYIDIDYIVDEASGIQNVKEMDKLRMEFEAGMKQLDMEKWVTITFTADKYWAV</sequence>
<keyword evidence="9" id="KW-1185">Reference proteome</keyword>
<reference evidence="8 9" key="1">
    <citation type="submission" date="2018-09" db="EMBL/GenBank/DDBJ databases">
        <title>Genomic Encyclopedia of Archaeal and Bacterial Type Strains, Phase II (KMG-II): from individual species to whole genera.</title>
        <authorList>
            <person name="Goeker M."/>
        </authorList>
    </citation>
    <scope>NUCLEOTIDE SEQUENCE [LARGE SCALE GENOMIC DNA]</scope>
    <source>
        <strain evidence="8 9">DSM 17008</strain>
    </source>
</reference>
<evidence type="ECO:0000256" key="3">
    <source>
        <dbReference type="ARBA" id="ARBA00022692"/>
    </source>
</evidence>
<feature type="domain" description="Cation efflux protein transmembrane" evidence="7">
    <location>
        <begin position="11"/>
        <end position="210"/>
    </location>
</feature>
<dbReference type="GO" id="GO:0015341">
    <property type="term" value="F:zinc efflux antiporter activity"/>
    <property type="evidence" value="ECO:0007669"/>
    <property type="project" value="TreeGrafter"/>
</dbReference>
<dbReference type="GO" id="GO:0005886">
    <property type="term" value="C:plasma membrane"/>
    <property type="evidence" value="ECO:0007669"/>
    <property type="project" value="TreeGrafter"/>
</dbReference>
<dbReference type="InterPro" id="IPR027469">
    <property type="entry name" value="Cation_efflux_TMD_sf"/>
</dbReference>
<feature type="transmembrane region" description="Helical" evidence="6">
    <location>
        <begin position="108"/>
        <end position="130"/>
    </location>
</feature>
<evidence type="ECO:0000259" key="7">
    <source>
        <dbReference type="Pfam" id="PF01545"/>
    </source>
</evidence>
<dbReference type="InterPro" id="IPR050291">
    <property type="entry name" value="CDF_Transporter"/>
</dbReference>